<reference evidence="3 4" key="2">
    <citation type="journal article" date="2018" name="Plant J.">
        <title>The Physcomitrella patens chromosome-scale assembly reveals moss genome structure and evolution.</title>
        <authorList>
            <person name="Lang D."/>
            <person name="Ullrich K.K."/>
            <person name="Murat F."/>
            <person name="Fuchs J."/>
            <person name="Jenkins J."/>
            <person name="Haas F.B."/>
            <person name="Piednoel M."/>
            <person name="Gundlach H."/>
            <person name="Van Bel M."/>
            <person name="Meyberg R."/>
            <person name="Vives C."/>
            <person name="Morata J."/>
            <person name="Symeonidi A."/>
            <person name="Hiss M."/>
            <person name="Muchero W."/>
            <person name="Kamisugi Y."/>
            <person name="Saleh O."/>
            <person name="Blanc G."/>
            <person name="Decker E.L."/>
            <person name="van Gessel N."/>
            <person name="Grimwood J."/>
            <person name="Hayes R.D."/>
            <person name="Graham S.W."/>
            <person name="Gunter L.E."/>
            <person name="McDaniel S.F."/>
            <person name="Hoernstein S.N.W."/>
            <person name="Larsson A."/>
            <person name="Li F.W."/>
            <person name="Perroud P.F."/>
            <person name="Phillips J."/>
            <person name="Ranjan P."/>
            <person name="Rokshar D.S."/>
            <person name="Rothfels C.J."/>
            <person name="Schneider L."/>
            <person name="Shu S."/>
            <person name="Stevenson D.W."/>
            <person name="Thummler F."/>
            <person name="Tillich M."/>
            <person name="Villarreal Aguilar J.C."/>
            <person name="Widiez T."/>
            <person name="Wong G.K."/>
            <person name="Wymore A."/>
            <person name="Zhang Y."/>
            <person name="Zimmer A.D."/>
            <person name="Quatrano R.S."/>
            <person name="Mayer K.F.X."/>
            <person name="Goodstein D."/>
            <person name="Casacuberta J.M."/>
            <person name="Vandepoele K."/>
            <person name="Reski R."/>
            <person name="Cuming A.C."/>
            <person name="Tuskan G.A."/>
            <person name="Maumus F."/>
            <person name="Salse J."/>
            <person name="Schmutz J."/>
            <person name="Rensing S.A."/>
        </authorList>
    </citation>
    <scope>NUCLEOTIDE SEQUENCE [LARGE SCALE GENOMIC DNA]</scope>
    <source>
        <strain evidence="3 4">cv. Gransden 2004</strain>
    </source>
</reference>
<dbReference type="SMART" id="SM01162">
    <property type="entry name" value="DUF1771"/>
    <property type="match status" value="1"/>
</dbReference>
<dbReference type="KEGG" id="ppp:112286127"/>
<dbReference type="Gene3D" id="3.30.1370.110">
    <property type="match status" value="1"/>
</dbReference>
<evidence type="ECO:0000256" key="1">
    <source>
        <dbReference type="SAM" id="MobiDB-lite"/>
    </source>
</evidence>
<dbReference type="PROSITE" id="PS50828">
    <property type="entry name" value="SMR"/>
    <property type="match status" value="1"/>
</dbReference>
<dbReference type="Pfam" id="PF08590">
    <property type="entry name" value="DUF1771"/>
    <property type="match status" value="1"/>
</dbReference>
<name>A0A7I4ECS1_PHYPA</name>
<dbReference type="EnsemblPlants" id="Pp3c8_18950V3.2">
    <property type="protein sequence ID" value="Pp3c8_18950V3.2"/>
    <property type="gene ID" value="Pp3c8_18950"/>
</dbReference>
<gene>
    <name evidence="3" type="primary">LOC112286127</name>
</gene>
<dbReference type="OrthoDB" id="3231855at2759"/>
<dbReference type="SUPFAM" id="SSF160443">
    <property type="entry name" value="SMR domain-like"/>
    <property type="match status" value="1"/>
</dbReference>
<dbReference type="EMBL" id="ABEU02000008">
    <property type="status" value="NOT_ANNOTATED_CDS"/>
    <property type="molecule type" value="Genomic_DNA"/>
</dbReference>
<proteinExistence type="predicted"/>
<evidence type="ECO:0000313" key="3">
    <source>
        <dbReference type="EnsemblPlants" id="Pp3c8_18950V3.2"/>
    </source>
</evidence>
<reference evidence="3 4" key="1">
    <citation type="journal article" date="2008" name="Science">
        <title>The Physcomitrella genome reveals evolutionary insights into the conquest of land by plants.</title>
        <authorList>
            <person name="Rensing S."/>
            <person name="Lang D."/>
            <person name="Zimmer A."/>
            <person name="Terry A."/>
            <person name="Salamov A."/>
            <person name="Shapiro H."/>
            <person name="Nishiyama T."/>
            <person name="Perroud P.-F."/>
            <person name="Lindquist E."/>
            <person name="Kamisugi Y."/>
            <person name="Tanahashi T."/>
            <person name="Sakakibara K."/>
            <person name="Fujita T."/>
            <person name="Oishi K."/>
            <person name="Shin-I T."/>
            <person name="Kuroki Y."/>
            <person name="Toyoda A."/>
            <person name="Suzuki Y."/>
            <person name="Hashimoto A."/>
            <person name="Yamaguchi K."/>
            <person name="Sugano A."/>
            <person name="Kohara Y."/>
            <person name="Fujiyama A."/>
            <person name="Anterola A."/>
            <person name="Aoki S."/>
            <person name="Ashton N."/>
            <person name="Barbazuk W.B."/>
            <person name="Barker E."/>
            <person name="Bennetzen J."/>
            <person name="Bezanilla M."/>
            <person name="Blankenship R."/>
            <person name="Cho S.H."/>
            <person name="Dutcher S."/>
            <person name="Estelle M."/>
            <person name="Fawcett J.A."/>
            <person name="Gundlach H."/>
            <person name="Hanada K."/>
            <person name="Heyl A."/>
            <person name="Hicks K.A."/>
            <person name="Hugh J."/>
            <person name="Lohr M."/>
            <person name="Mayer K."/>
            <person name="Melkozernov A."/>
            <person name="Murata T."/>
            <person name="Nelson D."/>
            <person name="Pils B."/>
            <person name="Prigge M."/>
            <person name="Reiss B."/>
            <person name="Renner T."/>
            <person name="Rombauts S."/>
            <person name="Rushton P."/>
            <person name="Sanderfoot A."/>
            <person name="Schween G."/>
            <person name="Shiu S.-H."/>
            <person name="Stueber K."/>
            <person name="Theodoulou F.L."/>
            <person name="Tu H."/>
            <person name="Van de Peer Y."/>
            <person name="Verrier P.J."/>
            <person name="Waters E."/>
            <person name="Wood A."/>
            <person name="Yang L."/>
            <person name="Cove D."/>
            <person name="Cuming A."/>
            <person name="Hasebe M."/>
            <person name="Lucas S."/>
            <person name="Mishler D.B."/>
            <person name="Reski R."/>
            <person name="Grigoriev I."/>
            <person name="Quatrano R.S."/>
            <person name="Boore J.L."/>
        </authorList>
    </citation>
    <scope>NUCLEOTIDE SEQUENCE [LARGE SCALE GENOMIC DNA]</scope>
    <source>
        <strain evidence="3 4">cv. Gransden 2004</strain>
    </source>
</reference>
<keyword evidence="4" id="KW-1185">Reference proteome</keyword>
<dbReference type="InterPro" id="IPR002625">
    <property type="entry name" value="Smr_dom"/>
</dbReference>
<dbReference type="InterPro" id="IPR036063">
    <property type="entry name" value="Smr_dom_sf"/>
</dbReference>
<feature type="region of interest" description="Disordered" evidence="1">
    <location>
        <begin position="297"/>
        <end position="317"/>
    </location>
</feature>
<reference evidence="3" key="3">
    <citation type="submission" date="2020-12" db="UniProtKB">
        <authorList>
            <consortium name="EnsemblPlants"/>
        </authorList>
    </citation>
    <scope>IDENTIFICATION</scope>
</reference>
<feature type="domain" description="Smr" evidence="2">
    <location>
        <begin position="398"/>
        <end position="473"/>
    </location>
</feature>
<dbReference type="InParanoid" id="A0A7I4ECS1"/>
<dbReference type="Proteomes" id="UP000006727">
    <property type="component" value="Chromosome 8"/>
</dbReference>
<accession>A0A7I4ECS1</accession>
<dbReference type="PANTHER" id="PTHR47676">
    <property type="entry name" value="OS01G0225100 PROTEIN"/>
    <property type="match status" value="1"/>
</dbReference>
<dbReference type="InterPro" id="IPR013899">
    <property type="entry name" value="DUF1771"/>
</dbReference>
<dbReference type="GeneID" id="112286127"/>
<dbReference type="AlphaFoldDB" id="A0A7I4ECS1"/>
<evidence type="ECO:0000259" key="2">
    <source>
        <dbReference type="PROSITE" id="PS50828"/>
    </source>
</evidence>
<dbReference type="Gramene" id="Pp3c8_18950V3.2">
    <property type="protein sequence ID" value="Pp3c8_18950V3.2"/>
    <property type="gene ID" value="Pp3c8_18950"/>
</dbReference>
<organism evidence="3 4">
    <name type="scientific">Physcomitrium patens</name>
    <name type="common">Spreading-leaved earth moss</name>
    <name type="synonym">Physcomitrella patens</name>
    <dbReference type="NCBI Taxonomy" id="3218"/>
    <lineage>
        <taxon>Eukaryota</taxon>
        <taxon>Viridiplantae</taxon>
        <taxon>Streptophyta</taxon>
        <taxon>Embryophyta</taxon>
        <taxon>Bryophyta</taxon>
        <taxon>Bryophytina</taxon>
        <taxon>Bryopsida</taxon>
        <taxon>Funariidae</taxon>
        <taxon>Funariales</taxon>
        <taxon>Funariaceae</taxon>
        <taxon>Physcomitrium</taxon>
    </lineage>
</organism>
<dbReference type="SMART" id="SM00463">
    <property type="entry name" value="SMR"/>
    <property type="match status" value="1"/>
</dbReference>
<dbReference type="RefSeq" id="XP_024383512.1">
    <property type="nucleotide sequence ID" value="XM_024527744.2"/>
</dbReference>
<sequence>MYDQGFERHVWRGAPRMGHGGWSVECTPAHKPNVHIPGNILNFLKNSNIQELLSAPPVIFGCEDLLLEKYGSAIVGIINRYPPIQHNSLLHNSHAAHAGASTRHLHLSDRKPDNIASRQAAEECLFSRSGDNFEASMDVSGDLDDFEDDTQKVNSFHQMKKLSMDKSPVEMELQKRREDVRNGSNVIVRAGANPVEKLRSLNELRDFRSDRRFENKGSHTSRDAKRFCSDATTNNHGVRFSPGSKVHGNHQDILKINVFKNSCDRPNSSRPLRAAWADFKNPVVPFKQSLAEASLRDGSCGKPVSEKRNTSHFHSHGRVENDEYGRHRLLANALWRTMNYYFKEAAAAYDRGEHCRAATLSGKGKEYKYLAQQADELASQLIFQSKNKDIVNIVNIEIDLHALHVGEALRFLQHRLQTFIFLPSVNMLTVITGYGSHSSNGCAKIKPAVTDFLVRNGIPWGEPNEGCLTIKSVDVCNKELNITDGN</sequence>
<dbReference type="InterPro" id="IPR055319">
    <property type="entry name" value="At5g58720-like"/>
</dbReference>
<protein>
    <recommendedName>
        <fullName evidence="2">Smr domain-containing protein</fullName>
    </recommendedName>
</protein>
<evidence type="ECO:0000313" key="4">
    <source>
        <dbReference type="Proteomes" id="UP000006727"/>
    </source>
</evidence>
<dbReference type="PANTHER" id="PTHR47676:SF1">
    <property type="entry name" value="SMR DOMAIN-CONTAINING PROTEIN"/>
    <property type="match status" value="1"/>
</dbReference>